<evidence type="ECO:0000313" key="3">
    <source>
        <dbReference type="Proteomes" id="UP001152797"/>
    </source>
</evidence>
<dbReference type="EMBL" id="CAMXCT030000055">
    <property type="protein sequence ID" value="CAL4760445.1"/>
    <property type="molecule type" value="Genomic_DNA"/>
</dbReference>
<dbReference type="AlphaFoldDB" id="A0A9P1BIK9"/>
<dbReference type="EMBL" id="CAMXCT010000055">
    <property type="protein sequence ID" value="CAI3973133.1"/>
    <property type="molecule type" value="Genomic_DNA"/>
</dbReference>
<evidence type="ECO:0000313" key="1">
    <source>
        <dbReference type="EMBL" id="CAI3973133.1"/>
    </source>
</evidence>
<name>A0A9P1BIK9_9DINO</name>
<keyword evidence="3" id="KW-1185">Reference proteome</keyword>
<protein>
    <submittedName>
        <fullName evidence="1">Uncharacterized protein</fullName>
    </submittedName>
</protein>
<evidence type="ECO:0000313" key="2">
    <source>
        <dbReference type="EMBL" id="CAL4760445.1"/>
    </source>
</evidence>
<accession>A0A9P1BIK9</accession>
<reference evidence="1" key="1">
    <citation type="submission" date="2022-10" db="EMBL/GenBank/DDBJ databases">
        <authorList>
            <person name="Chen Y."/>
            <person name="Dougan E. K."/>
            <person name="Chan C."/>
            <person name="Rhodes N."/>
            <person name="Thang M."/>
        </authorList>
    </citation>
    <scope>NUCLEOTIDE SEQUENCE</scope>
</reference>
<dbReference type="Proteomes" id="UP001152797">
    <property type="component" value="Unassembled WGS sequence"/>
</dbReference>
<comment type="caution">
    <text evidence="1">The sequence shown here is derived from an EMBL/GenBank/DDBJ whole genome shotgun (WGS) entry which is preliminary data.</text>
</comment>
<reference evidence="2 3" key="2">
    <citation type="submission" date="2024-05" db="EMBL/GenBank/DDBJ databases">
        <authorList>
            <person name="Chen Y."/>
            <person name="Shah S."/>
            <person name="Dougan E. K."/>
            <person name="Thang M."/>
            <person name="Chan C."/>
        </authorList>
    </citation>
    <scope>NUCLEOTIDE SEQUENCE [LARGE SCALE GENOMIC DNA]</scope>
</reference>
<proteinExistence type="predicted"/>
<organism evidence="1">
    <name type="scientific">Cladocopium goreaui</name>
    <dbReference type="NCBI Taxonomy" id="2562237"/>
    <lineage>
        <taxon>Eukaryota</taxon>
        <taxon>Sar</taxon>
        <taxon>Alveolata</taxon>
        <taxon>Dinophyceae</taxon>
        <taxon>Suessiales</taxon>
        <taxon>Symbiodiniaceae</taxon>
        <taxon>Cladocopium</taxon>
    </lineage>
</organism>
<gene>
    <name evidence="1" type="ORF">C1SCF055_LOCUS1657</name>
</gene>
<sequence>MKIVFKMFKKSMKTMQSRRVRAHQMKKIVFKIFKKSMKTMQSRRGRKADMW</sequence>
<dbReference type="EMBL" id="CAMXCT020000055">
    <property type="protein sequence ID" value="CAL1126508.1"/>
    <property type="molecule type" value="Genomic_DNA"/>
</dbReference>